<feature type="domain" description="RING-type" evidence="7">
    <location>
        <begin position="1"/>
        <end position="54"/>
    </location>
</feature>
<keyword evidence="6" id="KW-0862">Zinc</keyword>
<dbReference type="PROSITE" id="PS51873">
    <property type="entry name" value="TRIAD"/>
    <property type="match status" value="1"/>
</dbReference>
<dbReference type="Pfam" id="PF22191">
    <property type="entry name" value="IBR_1"/>
    <property type="match status" value="1"/>
</dbReference>
<evidence type="ECO:0000256" key="4">
    <source>
        <dbReference type="ARBA" id="ARBA00022771"/>
    </source>
</evidence>
<evidence type="ECO:0000256" key="1">
    <source>
        <dbReference type="ARBA" id="ARBA00022679"/>
    </source>
</evidence>
<accession>A0A3L6TTX5</accession>
<keyword evidence="9" id="KW-1185">Reference proteome</keyword>
<protein>
    <recommendedName>
        <fullName evidence="7">RING-type domain-containing protein</fullName>
    </recommendedName>
</protein>
<gene>
    <name evidence="8" type="ORF">C2845_PM01G21670</name>
</gene>
<dbReference type="InterPro" id="IPR031127">
    <property type="entry name" value="E3_UB_ligase_RBR"/>
</dbReference>
<keyword evidence="1" id="KW-0808">Transferase</keyword>
<dbReference type="EMBL" id="PQIB02000001">
    <property type="protein sequence ID" value="RLN42314.1"/>
    <property type="molecule type" value="Genomic_DNA"/>
</dbReference>
<keyword evidence="3" id="KW-0677">Repeat</keyword>
<keyword evidence="4" id="KW-0863">Zinc-finger</keyword>
<dbReference type="GO" id="GO:0004842">
    <property type="term" value="F:ubiquitin-protein transferase activity"/>
    <property type="evidence" value="ECO:0007669"/>
    <property type="project" value="InterPro"/>
</dbReference>
<evidence type="ECO:0000256" key="2">
    <source>
        <dbReference type="ARBA" id="ARBA00022723"/>
    </source>
</evidence>
<evidence type="ECO:0000256" key="3">
    <source>
        <dbReference type="ARBA" id="ARBA00022737"/>
    </source>
</evidence>
<keyword evidence="2" id="KW-0479">Metal-binding</keyword>
<name>A0A3L6TTX5_PANMI</name>
<dbReference type="Gene3D" id="1.20.120.1750">
    <property type="match status" value="1"/>
</dbReference>
<sequence>MKHCPKCRRPIEKNQGCNHMTCRAPCGHYFCCICLEPLGPGHTTCDAYRPQPDKDIAGGKGVPVEEKRWRQAKTSLDT</sequence>
<comment type="caution">
    <text evidence="8">The sequence shown here is derived from an EMBL/GenBank/DDBJ whole genome shotgun (WGS) entry which is preliminary data.</text>
</comment>
<reference evidence="9" key="1">
    <citation type="journal article" date="2019" name="Nat. Commun.">
        <title>The genome of broomcorn millet.</title>
        <authorList>
            <person name="Zou C."/>
            <person name="Miki D."/>
            <person name="Li D."/>
            <person name="Tang Q."/>
            <person name="Xiao L."/>
            <person name="Rajput S."/>
            <person name="Deng P."/>
            <person name="Jia W."/>
            <person name="Huang R."/>
            <person name="Zhang M."/>
            <person name="Sun Y."/>
            <person name="Hu J."/>
            <person name="Fu X."/>
            <person name="Schnable P.S."/>
            <person name="Li F."/>
            <person name="Zhang H."/>
            <person name="Feng B."/>
            <person name="Zhu X."/>
            <person name="Liu R."/>
            <person name="Schnable J.C."/>
            <person name="Zhu J.-K."/>
            <person name="Zhang H."/>
        </authorList>
    </citation>
    <scope>NUCLEOTIDE SEQUENCE [LARGE SCALE GENOMIC DNA]</scope>
</reference>
<evidence type="ECO:0000256" key="6">
    <source>
        <dbReference type="ARBA" id="ARBA00022833"/>
    </source>
</evidence>
<dbReference type="GO" id="GO:0008270">
    <property type="term" value="F:zinc ion binding"/>
    <property type="evidence" value="ECO:0007669"/>
    <property type="project" value="UniProtKB-KW"/>
</dbReference>
<evidence type="ECO:0000256" key="5">
    <source>
        <dbReference type="ARBA" id="ARBA00022786"/>
    </source>
</evidence>
<dbReference type="InterPro" id="IPR044066">
    <property type="entry name" value="TRIAD_supradom"/>
</dbReference>
<dbReference type="GO" id="GO:0016567">
    <property type="term" value="P:protein ubiquitination"/>
    <property type="evidence" value="ECO:0007669"/>
    <property type="project" value="InterPro"/>
</dbReference>
<evidence type="ECO:0000259" key="7">
    <source>
        <dbReference type="PROSITE" id="PS51873"/>
    </source>
</evidence>
<keyword evidence="5" id="KW-0833">Ubl conjugation pathway</keyword>
<dbReference type="OrthoDB" id="1745087at2759"/>
<dbReference type="PANTHER" id="PTHR11685">
    <property type="entry name" value="RBR FAMILY RING FINGER AND IBR DOMAIN-CONTAINING"/>
    <property type="match status" value="1"/>
</dbReference>
<dbReference type="SUPFAM" id="SSF57850">
    <property type="entry name" value="RING/U-box"/>
    <property type="match status" value="1"/>
</dbReference>
<dbReference type="InterPro" id="IPR017907">
    <property type="entry name" value="Znf_RING_CS"/>
</dbReference>
<dbReference type="AlphaFoldDB" id="A0A3L6TTX5"/>
<organism evidence="8 9">
    <name type="scientific">Panicum miliaceum</name>
    <name type="common">Proso millet</name>
    <name type="synonym">Broomcorn millet</name>
    <dbReference type="NCBI Taxonomy" id="4540"/>
    <lineage>
        <taxon>Eukaryota</taxon>
        <taxon>Viridiplantae</taxon>
        <taxon>Streptophyta</taxon>
        <taxon>Embryophyta</taxon>
        <taxon>Tracheophyta</taxon>
        <taxon>Spermatophyta</taxon>
        <taxon>Magnoliopsida</taxon>
        <taxon>Liliopsida</taxon>
        <taxon>Poales</taxon>
        <taxon>Poaceae</taxon>
        <taxon>PACMAD clade</taxon>
        <taxon>Panicoideae</taxon>
        <taxon>Panicodae</taxon>
        <taxon>Paniceae</taxon>
        <taxon>Panicinae</taxon>
        <taxon>Panicum</taxon>
        <taxon>Panicum sect. Panicum</taxon>
    </lineage>
</organism>
<dbReference type="PROSITE" id="PS00518">
    <property type="entry name" value="ZF_RING_1"/>
    <property type="match status" value="1"/>
</dbReference>
<evidence type="ECO:0000313" key="9">
    <source>
        <dbReference type="Proteomes" id="UP000275267"/>
    </source>
</evidence>
<dbReference type="Proteomes" id="UP000275267">
    <property type="component" value="Unassembled WGS sequence"/>
</dbReference>
<dbReference type="STRING" id="4540.A0A3L6TTX5"/>
<proteinExistence type="predicted"/>
<evidence type="ECO:0000313" key="8">
    <source>
        <dbReference type="EMBL" id="RLN42314.1"/>
    </source>
</evidence>